<name>A0A2K9MIH1_9RHOB</name>
<sequence length="560" mass="60717">MRIDPIRPFGLSLFPLTLGLACFAASLTPSLLPRSWLVQGVLGGVVLALGYLTGSMIMSAWRQMAMPMLRGRAAGWAHALLLGLVLGALAVALVHALDWQNDIRTRMGLPLADAGHEVRVVLLAALVGLALLLVGFAVQFGFDWVRHRLYRHMPRRRSNAIGLLITVLALFFLTRDGVVDRLYRMLDQVYFTAQDLFDTAPPAPDSPLVPGGPGSAVDWAAMGQPGRDFVTGGPDAAAISAFTGQPALDPVRVYVGLAQLDEPEDRAELALAELIRLGGFDRKVLVVTMPTGTGWMDPGSHDVLEYMHGGDVATVAVQYSYLQSPMALIFETDAGLSQARSLISTIHRYWRDLPPDARPRLYMHGLSLGAWASMYGTDLFALLDDPVHGALWAGPPFPSGLWNEAMARRNPGSRYVAPDVADGRLIRFASHTRDAGGTGGWGSMRLVFLQYASDPITFYEPTSVWRAPQWMREPPAPDVSPALRFIPLVTQAQLVVDMLLANTAPPGHGHSYYPRDYVSPWQAVTAPEGWTDADSARLIAICSAGENKGLKRGCPDPAAS</sequence>
<organism evidence="4 5">
    <name type="scientific">Paracoccus jeotgali</name>
    <dbReference type="NCBI Taxonomy" id="2065379"/>
    <lineage>
        <taxon>Bacteria</taxon>
        <taxon>Pseudomonadati</taxon>
        <taxon>Pseudomonadota</taxon>
        <taxon>Alphaproteobacteria</taxon>
        <taxon>Rhodobacterales</taxon>
        <taxon>Paracoccaceae</taxon>
        <taxon>Paracoccus</taxon>
    </lineage>
</organism>
<keyword evidence="1" id="KW-0472">Membrane</keyword>
<protein>
    <recommendedName>
        <fullName evidence="6">Alpha/beta-hydrolase catalytic domain-containing protein</fullName>
    </recommendedName>
</protein>
<dbReference type="AlphaFoldDB" id="A0A2K9MIH1"/>
<feature type="transmembrane region" description="Helical" evidence="1">
    <location>
        <begin position="73"/>
        <end position="97"/>
    </location>
</feature>
<feature type="domain" description="Alpha/beta-hydrolase N-terminal" evidence="3">
    <location>
        <begin position="27"/>
        <end position="234"/>
    </location>
</feature>
<dbReference type="Proteomes" id="UP000234882">
    <property type="component" value="Chromosome"/>
</dbReference>
<evidence type="ECO:0000313" key="4">
    <source>
        <dbReference type="EMBL" id="AUM75423.1"/>
    </source>
</evidence>
<dbReference type="Pfam" id="PF15420">
    <property type="entry name" value="Abhydrolase_9_N"/>
    <property type="match status" value="1"/>
</dbReference>
<keyword evidence="1" id="KW-0812">Transmembrane</keyword>
<gene>
    <name evidence="4" type="ORF">CYR75_14955</name>
</gene>
<evidence type="ECO:0000259" key="2">
    <source>
        <dbReference type="Pfam" id="PF10081"/>
    </source>
</evidence>
<evidence type="ECO:0008006" key="6">
    <source>
        <dbReference type="Google" id="ProtNLM"/>
    </source>
</evidence>
<dbReference type="Pfam" id="PF10081">
    <property type="entry name" value="Abhydrolase_9"/>
    <property type="match status" value="1"/>
</dbReference>
<dbReference type="EMBL" id="CP025583">
    <property type="protein sequence ID" value="AUM75423.1"/>
    <property type="molecule type" value="Genomic_DNA"/>
</dbReference>
<keyword evidence="5" id="KW-1185">Reference proteome</keyword>
<dbReference type="RefSeq" id="WP_101500765.1">
    <property type="nucleotide sequence ID" value="NZ_CP025583.1"/>
</dbReference>
<dbReference type="InterPro" id="IPR027787">
    <property type="entry name" value="Alpha/beta-hydrolase_catalytic"/>
</dbReference>
<evidence type="ECO:0000313" key="5">
    <source>
        <dbReference type="Proteomes" id="UP000234882"/>
    </source>
</evidence>
<feature type="transmembrane region" description="Helical" evidence="1">
    <location>
        <begin position="40"/>
        <end position="61"/>
    </location>
</feature>
<evidence type="ECO:0000259" key="3">
    <source>
        <dbReference type="Pfam" id="PF15420"/>
    </source>
</evidence>
<feature type="transmembrane region" description="Helical" evidence="1">
    <location>
        <begin position="157"/>
        <end position="174"/>
    </location>
</feature>
<evidence type="ECO:0000256" key="1">
    <source>
        <dbReference type="SAM" id="Phobius"/>
    </source>
</evidence>
<dbReference type="KEGG" id="paru:CYR75_14955"/>
<feature type="domain" description="Alpha/beta-hydrolase catalytic" evidence="2">
    <location>
        <begin position="251"/>
        <end position="538"/>
    </location>
</feature>
<dbReference type="PROSITE" id="PS51257">
    <property type="entry name" value="PROKAR_LIPOPROTEIN"/>
    <property type="match status" value="1"/>
</dbReference>
<feature type="transmembrane region" description="Helical" evidence="1">
    <location>
        <begin position="120"/>
        <end position="145"/>
    </location>
</feature>
<dbReference type="InterPro" id="IPR027788">
    <property type="entry name" value="Alpha/beta-hydrolase_N_dom"/>
</dbReference>
<reference evidence="5" key="1">
    <citation type="submission" date="2017-12" db="EMBL/GenBank/DDBJ databases">
        <title>Genomic analysis of Paracoccus sp. CBA4604.</title>
        <authorList>
            <person name="Roh S.W."/>
            <person name="Kim J.Y."/>
            <person name="Kim J.S."/>
        </authorList>
    </citation>
    <scope>NUCLEOTIDE SEQUENCE [LARGE SCALE GENOMIC DNA]</scope>
    <source>
        <strain evidence="5">CBA4604</strain>
    </source>
</reference>
<proteinExistence type="predicted"/>
<keyword evidence="1" id="KW-1133">Transmembrane helix</keyword>
<dbReference type="OrthoDB" id="4397445at2"/>
<accession>A0A2K9MIH1</accession>